<dbReference type="FunFam" id="3.80.10.10:FF:000095">
    <property type="entry name" value="LRR receptor-like serine/threonine-protein kinase GSO1"/>
    <property type="match status" value="2"/>
</dbReference>
<name>A0AB32WL58_THECC</name>
<dbReference type="Gene3D" id="3.80.10.10">
    <property type="entry name" value="Ribonuclease Inhibitor"/>
    <property type="match status" value="4"/>
</dbReference>
<dbReference type="SUPFAM" id="SSF52058">
    <property type="entry name" value="L domain-like"/>
    <property type="match status" value="3"/>
</dbReference>
<dbReference type="RefSeq" id="XP_017979759.1">
    <property type="nucleotide sequence ID" value="XM_018124270.1"/>
</dbReference>
<evidence type="ECO:0000313" key="16">
    <source>
        <dbReference type="RefSeq" id="XP_017979759.1"/>
    </source>
</evidence>
<dbReference type="GeneID" id="18594186"/>
<dbReference type="InterPro" id="IPR003591">
    <property type="entry name" value="Leu-rich_rpt_typical-subtyp"/>
</dbReference>
<evidence type="ECO:0000256" key="11">
    <source>
        <dbReference type="ARBA" id="ARBA00023180"/>
    </source>
</evidence>
<keyword evidence="4" id="KW-0433">Leucine-rich repeat</keyword>
<evidence type="ECO:0000256" key="6">
    <source>
        <dbReference type="ARBA" id="ARBA00022729"/>
    </source>
</evidence>
<evidence type="ECO:0000256" key="5">
    <source>
        <dbReference type="ARBA" id="ARBA00022692"/>
    </source>
</evidence>
<keyword evidence="10 16" id="KW-0675">Receptor</keyword>
<reference evidence="15" key="1">
    <citation type="journal article" date="1997" name="Nucleic Acids Res.">
        <title>tRNAscan-SE: a program for improved detection of transfer RNA genes in genomic sequence.</title>
        <authorList>
            <person name="Lowe T.M."/>
            <person name="Eddy S.R."/>
        </authorList>
    </citation>
    <scope>NUCLEOTIDE SEQUENCE [LARGE SCALE GENOMIC DNA]</scope>
    <source>
        <strain evidence="15">r\B97-61/B2</strain>
    </source>
</reference>
<evidence type="ECO:0000256" key="4">
    <source>
        <dbReference type="ARBA" id="ARBA00022614"/>
    </source>
</evidence>
<protein>
    <submittedName>
        <fullName evidence="16">Receptor like protein 30</fullName>
    </submittedName>
</protein>
<comment type="subcellular location">
    <subcellularLocation>
        <location evidence="1">Cell membrane</location>
        <topology evidence="1">Single-pass type I membrane protein</topology>
    </subcellularLocation>
</comment>
<dbReference type="PANTHER" id="PTHR48061">
    <property type="entry name" value="LEUCINE-RICH REPEAT RECEPTOR PROTEIN KINASE EMS1-LIKE-RELATED"/>
    <property type="match status" value="1"/>
</dbReference>
<dbReference type="PANTHER" id="PTHR48061:SF46">
    <property type="entry name" value="LEUCINE-RICH REPEAT-CONTAINING N-TERMINAL PLANT-TYPE DOMAIN-CONTAINING PROTEIN"/>
    <property type="match status" value="1"/>
</dbReference>
<dbReference type="FunFam" id="3.80.10.10:FF:000111">
    <property type="entry name" value="LRR receptor-like serine/threonine-protein kinase ERECTA"/>
    <property type="match status" value="1"/>
</dbReference>
<evidence type="ECO:0000256" key="9">
    <source>
        <dbReference type="ARBA" id="ARBA00023136"/>
    </source>
</evidence>
<sequence>MGCCSMWLYRMLCFLFAFLLFQVNSSSISLLSFRPPQSCPSEHSSALIQFKNSLSLVSDSEICRDSYPKTESWNQSIDCCSWEGVTCHSMTGRVIGLDLSCSLLEGNLPSNSSLFLLQDLQWLNLAHLNFIDSQIPSEFSKLRSLTHLNLSYTGFHGMVTEQISLLSELVSLDLSTPRLMLDNHHFNMLVHNLTKLEDLFLDHVDMYLVRPNSFLNLTASLKRLSLYDCQLQGKFPSEIFSLPYLEKIILRENHFLSGYLPKSNWSSPLRFLHLSETSFSDELPDSIGNLENLEELDLSFCYFTGSIPSSLGNLTKITFLHLKSNNFEGQIPDVFGNFKKLIMLDFSFNNFHGLFPSSVFNLTGVTDMAFNNNHLGGPLPYNISGLSNLQRLFLSANLLDGRVPGWLFSLPVNLALLDLSSNNLSGNIESCMLSKLRNLQELDLSNNSLLSLSSCSNDVNSTFPKLNILCFSSCNIHQFPSFLRASETLSRLDLSNNKIQGSISKLEAEGWESLTYLDLSFNLLTNVDHFPGKTLQTIDLRSNSLQGPLPTPPHSIHHLLISENELTGEIPSGFCNITFPQVLDMSKNNLSGIIPRCLGNYRFLSVLNLRMNNFDGKIPRMCTDEGSWLRSLNLNNNQLEGPIPRSLVNCSELEFLDLGNNNLNDSFPRWLGVLSSLQILVLRSNKFHGPVPNLRSTSFFTSLRVIDVSQNEFNGHLPNKFFQNLKGMKDIHEQPAGPYYIGELYYKDSMILTIKGLERTFEKILDIFTTIDFSSNQFEGQVPEVVGELKDLLVLNFSHNSLTGQIPSSLGNLLALESLDLSSNKIEGRIPMQLTNLIFLAVLNLSQNNLVGPIPRGYQFNTFTNDSYIGNLQLCGFPLSKECGESEGTEAPPSIFDEDDDNGRALTWKFAMMGYGCGLVLGLSMGYIVFTAGKPAWLVKIIQRAPNQKVRRQIQKTRVRRNKPIQPVL</sequence>
<dbReference type="Gramene" id="Tc07v2_t008970.1">
    <property type="protein sequence ID" value="Tc07v2_p008970.1"/>
    <property type="gene ID" value="Tc07v2_g008970"/>
</dbReference>
<keyword evidence="5 12" id="KW-0812">Transmembrane</keyword>
<feature type="domain" description="Leucine-rich repeat-containing N-terminal plant-type" evidence="14">
    <location>
        <begin position="45"/>
        <end position="87"/>
    </location>
</feature>
<dbReference type="InterPro" id="IPR032675">
    <property type="entry name" value="LRR_dom_sf"/>
</dbReference>
<keyword evidence="7" id="KW-0677">Repeat</keyword>
<dbReference type="Proteomes" id="UP000694886">
    <property type="component" value="Chromosome 7"/>
</dbReference>
<accession>A0AB32WL58</accession>
<dbReference type="Pfam" id="PF08263">
    <property type="entry name" value="LRRNT_2"/>
    <property type="match status" value="1"/>
</dbReference>
<dbReference type="SMART" id="SM00365">
    <property type="entry name" value="LRR_SD22"/>
    <property type="match status" value="6"/>
</dbReference>
<evidence type="ECO:0000256" key="12">
    <source>
        <dbReference type="SAM" id="Phobius"/>
    </source>
</evidence>
<keyword evidence="9 12" id="KW-0472">Membrane</keyword>
<dbReference type="SMART" id="SM00369">
    <property type="entry name" value="LRR_TYP"/>
    <property type="match status" value="6"/>
</dbReference>
<dbReference type="Pfam" id="PF00560">
    <property type="entry name" value="LRR_1"/>
    <property type="match status" value="8"/>
</dbReference>
<feature type="signal peptide" evidence="13">
    <location>
        <begin position="1"/>
        <end position="25"/>
    </location>
</feature>
<dbReference type="AlphaFoldDB" id="A0AB32WL58"/>
<proteinExistence type="inferred from homology"/>
<dbReference type="PROSITE" id="PS51450">
    <property type="entry name" value="LRR"/>
    <property type="match status" value="3"/>
</dbReference>
<evidence type="ECO:0000256" key="1">
    <source>
        <dbReference type="ARBA" id="ARBA00004251"/>
    </source>
</evidence>
<evidence type="ECO:0000313" key="15">
    <source>
        <dbReference type="Proteomes" id="UP000694886"/>
    </source>
</evidence>
<dbReference type="Pfam" id="PF13855">
    <property type="entry name" value="LRR_8"/>
    <property type="match status" value="1"/>
</dbReference>
<feature type="transmembrane region" description="Helical" evidence="12">
    <location>
        <begin position="910"/>
        <end position="930"/>
    </location>
</feature>
<gene>
    <name evidence="16" type="primary">LOC18594186</name>
</gene>
<dbReference type="InterPro" id="IPR013210">
    <property type="entry name" value="LRR_N_plant-typ"/>
</dbReference>
<evidence type="ECO:0000256" key="8">
    <source>
        <dbReference type="ARBA" id="ARBA00022989"/>
    </source>
</evidence>
<evidence type="ECO:0000256" key="10">
    <source>
        <dbReference type="ARBA" id="ARBA00023170"/>
    </source>
</evidence>
<dbReference type="KEGG" id="tcc:18594186"/>
<comment type="similarity">
    <text evidence="2">Belongs to the RLP family.</text>
</comment>
<evidence type="ECO:0000259" key="14">
    <source>
        <dbReference type="Pfam" id="PF08263"/>
    </source>
</evidence>
<dbReference type="PRINTS" id="PR00019">
    <property type="entry name" value="LEURICHRPT"/>
</dbReference>
<feature type="chain" id="PRO_5044311007" evidence="13">
    <location>
        <begin position="26"/>
        <end position="969"/>
    </location>
</feature>
<dbReference type="GO" id="GO:0005886">
    <property type="term" value="C:plasma membrane"/>
    <property type="evidence" value="ECO:0007669"/>
    <property type="project" value="UniProtKB-SubCell"/>
</dbReference>
<organism evidence="15 16">
    <name type="scientific">Theobroma cacao</name>
    <name type="common">Cacao</name>
    <name type="synonym">Cocoa</name>
    <dbReference type="NCBI Taxonomy" id="3641"/>
    <lineage>
        <taxon>Eukaryota</taxon>
        <taxon>Viridiplantae</taxon>
        <taxon>Streptophyta</taxon>
        <taxon>Embryophyta</taxon>
        <taxon>Tracheophyta</taxon>
        <taxon>Spermatophyta</taxon>
        <taxon>Magnoliopsida</taxon>
        <taxon>eudicotyledons</taxon>
        <taxon>Gunneridae</taxon>
        <taxon>Pentapetalae</taxon>
        <taxon>rosids</taxon>
        <taxon>malvids</taxon>
        <taxon>Malvales</taxon>
        <taxon>Malvaceae</taxon>
        <taxon>Byttnerioideae</taxon>
        <taxon>Theobroma</taxon>
    </lineage>
</organism>
<keyword evidence="3" id="KW-1003">Cell membrane</keyword>
<dbReference type="InterPro" id="IPR046956">
    <property type="entry name" value="RLP23-like"/>
</dbReference>
<keyword evidence="6 13" id="KW-0732">Signal</keyword>
<evidence type="ECO:0000256" key="2">
    <source>
        <dbReference type="ARBA" id="ARBA00009592"/>
    </source>
</evidence>
<evidence type="ECO:0000256" key="13">
    <source>
        <dbReference type="SAM" id="SignalP"/>
    </source>
</evidence>
<keyword evidence="8 12" id="KW-1133">Transmembrane helix</keyword>
<dbReference type="InterPro" id="IPR001611">
    <property type="entry name" value="Leu-rich_rpt"/>
</dbReference>
<reference evidence="16" key="2">
    <citation type="submission" date="2025-08" db="UniProtKB">
        <authorList>
            <consortium name="RefSeq"/>
        </authorList>
    </citation>
    <scope>IDENTIFICATION</scope>
</reference>
<keyword evidence="11" id="KW-0325">Glycoprotein</keyword>
<evidence type="ECO:0000256" key="3">
    <source>
        <dbReference type="ARBA" id="ARBA00022475"/>
    </source>
</evidence>
<evidence type="ECO:0000256" key="7">
    <source>
        <dbReference type="ARBA" id="ARBA00022737"/>
    </source>
</evidence>